<protein>
    <submittedName>
        <fullName evidence="8">Amino acid transporter</fullName>
    </submittedName>
</protein>
<keyword evidence="2" id="KW-1003">Cell membrane</keyword>
<dbReference type="GO" id="GO:0022857">
    <property type="term" value="F:transmembrane transporter activity"/>
    <property type="evidence" value="ECO:0007669"/>
    <property type="project" value="InterPro"/>
</dbReference>
<feature type="domain" description="Polymerase nucleotidyl transferase" evidence="7">
    <location>
        <begin position="456"/>
        <end position="527"/>
    </location>
</feature>
<feature type="transmembrane region" description="Helical" evidence="6">
    <location>
        <begin position="402"/>
        <end position="420"/>
    </location>
</feature>
<dbReference type="EMBL" id="CP009552">
    <property type="protein sequence ID" value="AIY89953.1"/>
    <property type="molecule type" value="Genomic_DNA"/>
</dbReference>
<dbReference type="GO" id="GO:0016779">
    <property type="term" value="F:nucleotidyltransferase activity"/>
    <property type="evidence" value="ECO:0007669"/>
    <property type="project" value="InterPro"/>
</dbReference>
<dbReference type="eggNOG" id="arCOG00009">
    <property type="taxonomic scope" value="Archaea"/>
</dbReference>
<feature type="transmembrane region" description="Helical" evidence="6">
    <location>
        <begin position="268"/>
        <end position="296"/>
    </location>
</feature>
<dbReference type="Pfam" id="PF13520">
    <property type="entry name" value="AA_permease_2"/>
    <property type="match status" value="1"/>
</dbReference>
<feature type="transmembrane region" description="Helical" evidence="6">
    <location>
        <begin position="18"/>
        <end position="39"/>
    </location>
</feature>
<feature type="transmembrane region" description="Helical" evidence="6">
    <location>
        <begin position="130"/>
        <end position="149"/>
    </location>
</feature>
<dbReference type="AlphaFoldDB" id="A0A0A7GDP0"/>
<feature type="transmembrane region" description="Helical" evidence="6">
    <location>
        <begin position="317"/>
        <end position="338"/>
    </location>
</feature>
<dbReference type="Gene3D" id="1.20.1740.10">
    <property type="entry name" value="Amino acid/polyamine transporter I"/>
    <property type="match status" value="1"/>
</dbReference>
<dbReference type="InterPro" id="IPR050367">
    <property type="entry name" value="APC_superfamily"/>
</dbReference>
<evidence type="ECO:0000256" key="2">
    <source>
        <dbReference type="ARBA" id="ARBA00022475"/>
    </source>
</evidence>
<gene>
    <name evidence="8" type="ORF">GACE_0906</name>
</gene>
<feature type="transmembrane region" description="Helical" evidence="6">
    <location>
        <begin position="45"/>
        <end position="65"/>
    </location>
</feature>
<feature type="transmembrane region" description="Helical" evidence="6">
    <location>
        <begin position="190"/>
        <end position="213"/>
    </location>
</feature>
<feature type="transmembrane region" description="Helical" evidence="6">
    <location>
        <begin position="85"/>
        <end position="110"/>
    </location>
</feature>
<dbReference type="STRING" id="565033.GACE_0906"/>
<keyword evidence="3 6" id="KW-0812">Transmembrane</keyword>
<evidence type="ECO:0000256" key="5">
    <source>
        <dbReference type="ARBA" id="ARBA00023136"/>
    </source>
</evidence>
<dbReference type="Proteomes" id="UP000030624">
    <property type="component" value="Chromosome"/>
</dbReference>
<organism evidence="8 9">
    <name type="scientific">Geoglobus acetivorans</name>
    <dbReference type="NCBI Taxonomy" id="565033"/>
    <lineage>
        <taxon>Archaea</taxon>
        <taxon>Methanobacteriati</taxon>
        <taxon>Methanobacteriota</taxon>
        <taxon>Archaeoglobi</taxon>
        <taxon>Archaeoglobales</taxon>
        <taxon>Archaeoglobaceae</taxon>
        <taxon>Geoglobus</taxon>
    </lineage>
</organism>
<evidence type="ECO:0000313" key="9">
    <source>
        <dbReference type="Proteomes" id="UP000030624"/>
    </source>
</evidence>
<evidence type="ECO:0000256" key="3">
    <source>
        <dbReference type="ARBA" id="ARBA00022692"/>
    </source>
</evidence>
<comment type="subcellular location">
    <subcellularLocation>
        <location evidence="1">Cell membrane</location>
        <topology evidence="1">Multi-pass membrane protein</topology>
    </subcellularLocation>
</comment>
<evidence type="ECO:0000256" key="6">
    <source>
        <dbReference type="SAM" id="Phobius"/>
    </source>
</evidence>
<dbReference type="CDD" id="cd05403">
    <property type="entry name" value="NT_KNTase_like"/>
    <property type="match status" value="1"/>
</dbReference>
<feature type="transmembrane region" description="Helical" evidence="6">
    <location>
        <begin position="225"/>
        <end position="248"/>
    </location>
</feature>
<evidence type="ECO:0000256" key="4">
    <source>
        <dbReference type="ARBA" id="ARBA00022989"/>
    </source>
</evidence>
<accession>A0A0A7GDP0</accession>
<dbReference type="Gene3D" id="3.30.460.10">
    <property type="entry name" value="Beta Polymerase, domain 2"/>
    <property type="match status" value="1"/>
</dbReference>
<evidence type="ECO:0000313" key="8">
    <source>
        <dbReference type="EMBL" id="AIY89953.1"/>
    </source>
</evidence>
<dbReference type="PANTHER" id="PTHR42770:SF11">
    <property type="entry name" value="INNER MEMBRANE TRANSPORT PROTEIN YBAT"/>
    <property type="match status" value="1"/>
</dbReference>
<dbReference type="Pfam" id="PF01909">
    <property type="entry name" value="NTP_transf_2"/>
    <property type="match status" value="1"/>
</dbReference>
<dbReference type="SUPFAM" id="SSF81301">
    <property type="entry name" value="Nucleotidyltransferase"/>
    <property type="match status" value="1"/>
</dbReference>
<sequence>MYAEGESEMKDRIGFREAFSIGVGGMIGGGIFAVLGLSVELSRGAAPLAFLLAGIVALTTAYSYAKLSVRYPSRGGTIEYLVKAYGTGVLSGGLNVLLLSSYVVMISLYAYAFGSYASSIFSESVVLKHIFITAVIAAFVLINAYGAVVSGEAEDLLVGFKLAVLLLVAGSGLMFMDWQRLSPAEWPDGITVVAGGMIIFLAYEGFELIANTAQDVENPKILPKVFFSAVLVVIFVYFMIALVTVGTLPLETIVRERDYALSAVAEPALGSLGFWLVTFAALASTGSAINATLYGTARASYMVAKYGQLPEAMERKVWKEAFEGLILVGLLSAVLANTASLESISIAGSGGFLIIFLAVNLAAYRLRRETGAHPAIAIAGVLLTSVALAVLLYRMAAYSPQNLEVLAALIAGSFMIEAGYRSVTGRTLGHYVDVLFKRWEENIRNWESWIDRAVGGIVQKFEDAEVYLVGSVARGELHRACDVDLLVITSRVPDAEERRRIEEDVRKELSRQHPLHIHFVSAEEKEEALRRAGKCRRMDVKR</sequence>
<feature type="transmembrane region" description="Helical" evidence="6">
    <location>
        <begin position="344"/>
        <end position="363"/>
    </location>
</feature>
<keyword evidence="5 6" id="KW-0472">Membrane</keyword>
<dbReference type="eggNOG" id="arCOG01205">
    <property type="taxonomic scope" value="Archaea"/>
</dbReference>
<name>A0A0A7GDP0_GEOAI</name>
<keyword evidence="4 6" id="KW-1133">Transmembrane helix</keyword>
<dbReference type="PANTHER" id="PTHR42770">
    <property type="entry name" value="AMINO ACID TRANSPORTER-RELATED"/>
    <property type="match status" value="1"/>
</dbReference>
<dbReference type="InterPro" id="IPR043519">
    <property type="entry name" value="NT_sf"/>
</dbReference>
<dbReference type="HOGENOM" id="CLU_007946_15_2_2"/>
<dbReference type="InterPro" id="IPR002293">
    <property type="entry name" value="AA/rel_permease1"/>
</dbReference>
<reference evidence="8 9" key="1">
    <citation type="journal article" date="2015" name="Appl. Environ. Microbiol.">
        <title>The Geoglobus acetivorans genome: Fe(III) reduction, acetate utilization, autotrophic growth, and degradation of aromatic compounds in a hyperthermophilic archaeon.</title>
        <authorList>
            <person name="Mardanov A.V."/>
            <person name="Slododkina G.B."/>
            <person name="Slobodkin A.I."/>
            <person name="Beletsky A.V."/>
            <person name="Gavrilov S.N."/>
            <person name="Kublanov I.V."/>
            <person name="Bonch-Osmolovskaya E.A."/>
            <person name="Skryabin K.G."/>
            <person name="Ravin N.V."/>
        </authorList>
    </citation>
    <scope>NUCLEOTIDE SEQUENCE [LARGE SCALE GENOMIC DNA]</scope>
    <source>
        <strain evidence="8 9">SBH6</strain>
    </source>
</reference>
<feature type="transmembrane region" description="Helical" evidence="6">
    <location>
        <begin position="375"/>
        <end position="396"/>
    </location>
</feature>
<dbReference type="InterPro" id="IPR002934">
    <property type="entry name" value="Polymerase_NTP_transf_dom"/>
</dbReference>
<dbReference type="GO" id="GO:0005886">
    <property type="term" value="C:plasma membrane"/>
    <property type="evidence" value="ECO:0007669"/>
    <property type="project" value="UniProtKB-SubCell"/>
</dbReference>
<feature type="transmembrane region" description="Helical" evidence="6">
    <location>
        <begin position="156"/>
        <end position="178"/>
    </location>
</feature>
<dbReference type="KEGG" id="gac:GACE_0906"/>
<evidence type="ECO:0000256" key="1">
    <source>
        <dbReference type="ARBA" id="ARBA00004651"/>
    </source>
</evidence>
<evidence type="ECO:0000259" key="7">
    <source>
        <dbReference type="Pfam" id="PF01909"/>
    </source>
</evidence>
<proteinExistence type="predicted"/>